<name>A0ABU7BEU6_9TELE</name>
<sequence>MILMAFKAAQLNSIKPLLWFIVSLIQRRGKCRSEKGFLLFNAVLRLPYLLMHTAGQQAETLFFHPYNKAKFSFLKNSSSHKDTDSPSVTTKSVIVLKVMLL</sequence>
<dbReference type="Proteomes" id="UP001345963">
    <property type="component" value="Unassembled WGS sequence"/>
</dbReference>
<gene>
    <name evidence="1" type="ORF">ATANTOWER_005730</name>
</gene>
<organism evidence="1 2">
    <name type="scientific">Ataeniobius toweri</name>
    <dbReference type="NCBI Taxonomy" id="208326"/>
    <lineage>
        <taxon>Eukaryota</taxon>
        <taxon>Metazoa</taxon>
        <taxon>Chordata</taxon>
        <taxon>Craniata</taxon>
        <taxon>Vertebrata</taxon>
        <taxon>Euteleostomi</taxon>
        <taxon>Actinopterygii</taxon>
        <taxon>Neopterygii</taxon>
        <taxon>Teleostei</taxon>
        <taxon>Neoteleostei</taxon>
        <taxon>Acanthomorphata</taxon>
        <taxon>Ovalentaria</taxon>
        <taxon>Atherinomorphae</taxon>
        <taxon>Cyprinodontiformes</taxon>
        <taxon>Goodeidae</taxon>
        <taxon>Ataeniobius</taxon>
    </lineage>
</organism>
<reference evidence="1 2" key="1">
    <citation type="submission" date="2021-07" db="EMBL/GenBank/DDBJ databases">
        <authorList>
            <person name="Palmer J.M."/>
        </authorList>
    </citation>
    <scope>NUCLEOTIDE SEQUENCE [LARGE SCALE GENOMIC DNA]</scope>
    <source>
        <strain evidence="1 2">AT_MEX2019</strain>
        <tissue evidence="1">Muscle</tissue>
    </source>
</reference>
<evidence type="ECO:0000313" key="2">
    <source>
        <dbReference type="Proteomes" id="UP001345963"/>
    </source>
</evidence>
<proteinExistence type="predicted"/>
<evidence type="ECO:0000313" key="1">
    <source>
        <dbReference type="EMBL" id="MED6248828.1"/>
    </source>
</evidence>
<comment type="caution">
    <text evidence="1">The sequence shown here is derived from an EMBL/GenBank/DDBJ whole genome shotgun (WGS) entry which is preliminary data.</text>
</comment>
<keyword evidence="2" id="KW-1185">Reference proteome</keyword>
<protein>
    <submittedName>
        <fullName evidence="1">Uncharacterized protein</fullName>
    </submittedName>
</protein>
<accession>A0ABU7BEU6</accession>
<dbReference type="EMBL" id="JAHUTI010050814">
    <property type="protein sequence ID" value="MED6248828.1"/>
    <property type="molecule type" value="Genomic_DNA"/>
</dbReference>